<evidence type="ECO:0000256" key="5">
    <source>
        <dbReference type="ARBA" id="ARBA00022840"/>
    </source>
</evidence>
<feature type="compositionally biased region" description="Basic residues" evidence="9">
    <location>
        <begin position="594"/>
        <end position="621"/>
    </location>
</feature>
<name>A0A835SZE9_CHLIN</name>
<dbReference type="GO" id="GO:0005524">
    <property type="term" value="F:ATP binding"/>
    <property type="evidence" value="ECO:0007669"/>
    <property type="project" value="UniProtKB-KW"/>
</dbReference>
<evidence type="ECO:0000259" key="10">
    <source>
        <dbReference type="PROSITE" id="PS50011"/>
    </source>
</evidence>
<keyword evidence="5 7" id="KW-0067">ATP-binding</keyword>
<feature type="region of interest" description="Disordered" evidence="9">
    <location>
        <begin position="546"/>
        <end position="664"/>
    </location>
</feature>
<evidence type="ECO:0000256" key="3">
    <source>
        <dbReference type="ARBA" id="ARBA00022741"/>
    </source>
</evidence>
<dbReference type="InterPro" id="IPR008271">
    <property type="entry name" value="Ser/Thr_kinase_AS"/>
</dbReference>
<feature type="compositionally biased region" description="Low complexity" evidence="9">
    <location>
        <begin position="324"/>
        <end position="340"/>
    </location>
</feature>
<dbReference type="PROSITE" id="PS00108">
    <property type="entry name" value="PROTEIN_KINASE_ST"/>
    <property type="match status" value="1"/>
</dbReference>
<dbReference type="OrthoDB" id="512143at2759"/>
<evidence type="ECO:0000256" key="1">
    <source>
        <dbReference type="ARBA" id="ARBA00022527"/>
    </source>
</evidence>
<evidence type="ECO:0000313" key="12">
    <source>
        <dbReference type="Proteomes" id="UP000650467"/>
    </source>
</evidence>
<feature type="region of interest" description="Disordered" evidence="9">
    <location>
        <begin position="480"/>
        <end position="518"/>
    </location>
</feature>
<gene>
    <name evidence="11" type="ORF">HXX76_008006</name>
</gene>
<dbReference type="InterPro" id="IPR030616">
    <property type="entry name" value="Aur-like"/>
</dbReference>
<dbReference type="Pfam" id="PF00069">
    <property type="entry name" value="Pkinase"/>
    <property type="match status" value="1"/>
</dbReference>
<dbReference type="GO" id="GO:0004674">
    <property type="term" value="F:protein serine/threonine kinase activity"/>
    <property type="evidence" value="ECO:0007669"/>
    <property type="project" value="UniProtKB-KW"/>
</dbReference>
<feature type="compositionally biased region" description="Low complexity" evidence="9">
    <location>
        <begin position="491"/>
        <end position="509"/>
    </location>
</feature>
<feature type="region of interest" description="Disordered" evidence="9">
    <location>
        <begin position="705"/>
        <end position="724"/>
    </location>
</feature>
<protein>
    <recommendedName>
        <fullName evidence="10">Protein kinase domain-containing protein</fullName>
    </recommendedName>
</protein>
<evidence type="ECO:0000256" key="4">
    <source>
        <dbReference type="ARBA" id="ARBA00022777"/>
    </source>
</evidence>
<evidence type="ECO:0000256" key="2">
    <source>
        <dbReference type="ARBA" id="ARBA00022679"/>
    </source>
</evidence>
<proteinExistence type="predicted"/>
<evidence type="ECO:0000313" key="11">
    <source>
        <dbReference type="EMBL" id="KAG2434282.1"/>
    </source>
</evidence>
<dbReference type="EMBL" id="JAEHOC010000017">
    <property type="protein sequence ID" value="KAG2434282.1"/>
    <property type="molecule type" value="Genomic_DNA"/>
</dbReference>
<keyword evidence="4" id="KW-0418">Kinase</keyword>
<dbReference type="AlphaFoldDB" id="A0A835SZE9"/>
<accession>A0A835SZE9</accession>
<evidence type="ECO:0000256" key="6">
    <source>
        <dbReference type="PIRSR" id="PIRSR630616-1"/>
    </source>
</evidence>
<organism evidence="11 12">
    <name type="scientific">Chlamydomonas incerta</name>
    <dbReference type="NCBI Taxonomy" id="51695"/>
    <lineage>
        <taxon>Eukaryota</taxon>
        <taxon>Viridiplantae</taxon>
        <taxon>Chlorophyta</taxon>
        <taxon>core chlorophytes</taxon>
        <taxon>Chlorophyceae</taxon>
        <taxon>CS clade</taxon>
        <taxon>Chlamydomonadales</taxon>
        <taxon>Chlamydomonadaceae</taxon>
        <taxon>Chlamydomonas</taxon>
    </lineage>
</organism>
<dbReference type="InterPro" id="IPR011009">
    <property type="entry name" value="Kinase-like_dom_sf"/>
</dbReference>
<evidence type="ECO:0000256" key="7">
    <source>
        <dbReference type="PIRSR" id="PIRSR630616-2"/>
    </source>
</evidence>
<dbReference type="PROSITE" id="PS50011">
    <property type="entry name" value="PROTEIN_KINASE_DOM"/>
    <property type="match status" value="1"/>
</dbReference>
<comment type="caution">
    <text evidence="11">The sequence shown here is derived from an EMBL/GenBank/DDBJ whole genome shotgun (WGS) entry which is preliminary data.</text>
</comment>
<feature type="cross-link" description="Glycyl lysine isopeptide (Lys-Gly) (interchain with G-Cter in SUMO2)" evidence="8">
    <location>
        <position position="148"/>
    </location>
</feature>
<feature type="binding site" evidence="7">
    <location>
        <position position="165"/>
    </location>
    <ligand>
        <name>ATP</name>
        <dbReference type="ChEBI" id="CHEBI:30616"/>
    </ligand>
</feature>
<sequence>MQGAYQPQAQPLALPRGALLNNGRYRIERELNRGGTAVVYAAEDRTTHTHVALKVMHGPDLVPLKVVKREITFSSSVSHDNIVRLLDVFAERQQLVIVWELISGPDLLDLLNECGGRMPEDMAAFYFTQALRGLVFMHANGFCHRDIKPENCMVQRANMQLKLIDFGLSKHLASARTLGVGTPDYMSPEILVHQQQLATYDGAGAGGGGHAPPPPYDARRVDAWAMGVLMYLLVTGRYPFEDESHPNNLAATVTNVLAGRVRPLPASVSRGCAELIAGLLQPRPERRSSLLDLVDNQWLSAAAAQYAARVRQQMHAAAAAAGAGAPPGYARQQQQPQPWEAGGGPEQWIDLREYRELAAAGRAGAGPHSGLAPIAEGSRHQRVGPGGGTAFAAAPAGPMAAAVAAAGGAPLPPPPTSPMGHHHLYGLQPAAGAATAVSGGGAAVSGGGAMLWNAGSSASTTDEAVAAAGAMRHVAGVHPTLHSVVPGGGSSSSPSSSGGPSEAGSVATAVGGGGDDVVMGEAADQQQQQPVAAPQHHAHHHGHCLLRTHHHHQKQQQDARQQPPAAPGAAAAAPSAAQPVPQTSAGDVSGGSSRPHRHHHHHHHHHRPHHHLQHHHHHHHNGGGAAVASSRARRSSSDSSSAGDEDRSTGGGAGNAAADSNTAGGGGLRAIRWGKSAAAAAGTGTGGDGACAMDAESPVGQGKQAAAAAGGGAGPGDDVAAAGGGGAAAAAAAPRGPLAKMRAYFRKKLDVM</sequence>
<dbReference type="Gene3D" id="1.10.510.10">
    <property type="entry name" value="Transferase(Phosphotransferase) domain 1"/>
    <property type="match status" value="1"/>
</dbReference>
<keyword evidence="3 7" id="KW-0547">Nucleotide-binding</keyword>
<feature type="active site" description="Proton acceptor" evidence="6">
    <location>
        <position position="146"/>
    </location>
</feature>
<dbReference type="InterPro" id="IPR000719">
    <property type="entry name" value="Prot_kinase_dom"/>
</dbReference>
<dbReference type="Proteomes" id="UP000650467">
    <property type="component" value="Unassembled WGS sequence"/>
</dbReference>
<reference evidence="11" key="1">
    <citation type="journal article" date="2020" name="bioRxiv">
        <title>Comparative genomics of Chlamydomonas.</title>
        <authorList>
            <person name="Craig R.J."/>
            <person name="Hasan A.R."/>
            <person name="Ness R.W."/>
            <person name="Keightley P.D."/>
        </authorList>
    </citation>
    <scope>NUCLEOTIDE SEQUENCE</scope>
    <source>
        <strain evidence="11">SAG 7.73</strain>
    </source>
</reference>
<dbReference type="SUPFAM" id="SSF56112">
    <property type="entry name" value="Protein kinase-like (PK-like)"/>
    <property type="match status" value="1"/>
</dbReference>
<keyword evidence="12" id="KW-1185">Reference proteome</keyword>
<feature type="compositionally biased region" description="Low complexity" evidence="9">
    <location>
        <begin position="556"/>
        <end position="582"/>
    </location>
</feature>
<feature type="binding site" evidence="7">
    <location>
        <position position="54"/>
    </location>
    <ligand>
        <name>ATP</name>
        <dbReference type="ChEBI" id="CHEBI:30616"/>
    </ligand>
</feature>
<feature type="region of interest" description="Disordered" evidence="9">
    <location>
        <begin position="324"/>
        <end position="345"/>
    </location>
</feature>
<dbReference type="SMART" id="SM00220">
    <property type="entry name" value="S_TKc"/>
    <property type="match status" value="1"/>
</dbReference>
<evidence type="ECO:0000256" key="9">
    <source>
        <dbReference type="SAM" id="MobiDB-lite"/>
    </source>
</evidence>
<keyword evidence="1" id="KW-0723">Serine/threonine-protein kinase</keyword>
<feature type="binding site" evidence="7">
    <location>
        <begin position="150"/>
        <end position="151"/>
    </location>
    <ligand>
        <name>ATP</name>
        <dbReference type="ChEBI" id="CHEBI:30616"/>
    </ligand>
</feature>
<feature type="domain" description="Protein kinase" evidence="10">
    <location>
        <begin position="25"/>
        <end position="299"/>
    </location>
</feature>
<dbReference type="PANTHER" id="PTHR24350">
    <property type="entry name" value="SERINE/THREONINE-PROTEIN KINASE IAL-RELATED"/>
    <property type="match status" value="1"/>
</dbReference>
<evidence type="ECO:0000256" key="8">
    <source>
        <dbReference type="PIRSR" id="PIRSR630616-3"/>
    </source>
</evidence>
<keyword evidence="2" id="KW-0808">Transferase</keyword>
<feature type="compositionally biased region" description="Polar residues" evidence="9">
    <location>
        <begin position="583"/>
        <end position="592"/>
    </location>
</feature>